<dbReference type="PANTHER" id="PTHR48111:SF44">
    <property type="entry name" value="TRANSCRIPTIONAL REGULATORY PROTEIN RESD"/>
    <property type="match status" value="1"/>
</dbReference>
<dbReference type="Gene3D" id="3.40.50.2300">
    <property type="match status" value="1"/>
</dbReference>
<keyword evidence="4" id="KW-0902">Two-component regulatory system</keyword>
<dbReference type="Pfam" id="PF00072">
    <property type="entry name" value="Response_reg"/>
    <property type="match status" value="1"/>
</dbReference>
<evidence type="ECO:0000313" key="14">
    <source>
        <dbReference type="Proteomes" id="UP000831537"/>
    </source>
</evidence>
<proteinExistence type="predicted"/>
<evidence type="ECO:0000256" key="9">
    <source>
        <dbReference type="PROSITE-ProRule" id="PRU00169"/>
    </source>
</evidence>
<evidence type="ECO:0000256" key="3">
    <source>
        <dbReference type="ARBA" id="ARBA00022553"/>
    </source>
</evidence>
<keyword evidence="2" id="KW-0963">Cytoplasm</keyword>
<dbReference type="Gene3D" id="6.10.250.690">
    <property type="match status" value="1"/>
</dbReference>
<dbReference type="EMBL" id="CP095071">
    <property type="protein sequence ID" value="UOQ84080.1"/>
    <property type="molecule type" value="Genomic_DNA"/>
</dbReference>
<keyword evidence="3 9" id="KW-0597">Phosphoprotein</keyword>
<dbReference type="InterPro" id="IPR039420">
    <property type="entry name" value="WalR-like"/>
</dbReference>
<evidence type="ECO:0000256" key="5">
    <source>
        <dbReference type="ARBA" id="ARBA00023015"/>
    </source>
</evidence>
<evidence type="ECO:0000313" key="13">
    <source>
        <dbReference type="EMBL" id="UOQ84080.1"/>
    </source>
</evidence>
<dbReference type="CDD" id="cd00383">
    <property type="entry name" value="trans_reg_C"/>
    <property type="match status" value="1"/>
</dbReference>
<organism evidence="13 14">
    <name type="scientific">Gracilibacillus salinarum</name>
    <dbReference type="NCBI Taxonomy" id="2932255"/>
    <lineage>
        <taxon>Bacteria</taxon>
        <taxon>Bacillati</taxon>
        <taxon>Bacillota</taxon>
        <taxon>Bacilli</taxon>
        <taxon>Bacillales</taxon>
        <taxon>Bacillaceae</taxon>
        <taxon>Gracilibacillus</taxon>
    </lineage>
</organism>
<dbReference type="PANTHER" id="PTHR48111">
    <property type="entry name" value="REGULATOR OF RPOS"/>
    <property type="match status" value="1"/>
</dbReference>
<evidence type="ECO:0000256" key="7">
    <source>
        <dbReference type="ARBA" id="ARBA00023159"/>
    </source>
</evidence>
<dbReference type="PROSITE" id="PS51755">
    <property type="entry name" value="OMPR_PHOB"/>
    <property type="match status" value="1"/>
</dbReference>
<accession>A0ABY4GJA5</accession>
<keyword evidence="5" id="KW-0805">Transcription regulation</keyword>
<evidence type="ECO:0000256" key="1">
    <source>
        <dbReference type="ARBA" id="ARBA00004496"/>
    </source>
</evidence>
<feature type="domain" description="Response regulatory" evidence="11">
    <location>
        <begin position="5"/>
        <end position="118"/>
    </location>
</feature>
<keyword evidence="7" id="KW-0010">Activator</keyword>
<dbReference type="SMART" id="SM00448">
    <property type="entry name" value="REC"/>
    <property type="match status" value="1"/>
</dbReference>
<dbReference type="Proteomes" id="UP000831537">
    <property type="component" value="Chromosome"/>
</dbReference>
<evidence type="ECO:0000256" key="10">
    <source>
        <dbReference type="PROSITE-ProRule" id="PRU01091"/>
    </source>
</evidence>
<dbReference type="PROSITE" id="PS50110">
    <property type="entry name" value="RESPONSE_REGULATORY"/>
    <property type="match status" value="1"/>
</dbReference>
<evidence type="ECO:0000256" key="2">
    <source>
        <dbReference type="ARBA" id="ARBA00022490"/>
    </source>
</evidence>
<dbReference type="InterPro" id="IPR036388">
    <property type="entry name" value="WH-like_DNA-bd_sf"/>
</dbReference>
<feature type="domain" description="OmpR/PhoB-type" evidence="12">
    <location>
        <begin position="126"/>
        <end position="224"/>
    </location>
</feature>
<dbReference type="InterPro" id="IPR001867">
    <property type="entry name" value="OmpR/PhoB-type_DNA-bd"/>
</dbReference>
<sequence>MDNIKILIVDDEEQMIMLLSSYLEQKGFEIHTASDGKEVLKVWEQDAFDLILLDIMMPGLDGFSVCERIREVSNVPIMMITAKSEELNRVHGLNIGADDYIVKPFSPKELVARVEALLRRSNNYRQQQMSMKKGELVVDINGHKVSVASQPVNLTRKEFRLLTLLMENEGVVFSREKLLDKIWGMESAGTLRTVDTHIKTLRLKLDSAGAYVKTVWGVGYKFEE</sequence>
<keyword evidence="6 10" id="KW-0238">DNA-binding</keyword>
<evidence type="ECO:0000259" key="12">
    <source>
        <dbReference type="PROSITE" id="PS51755"/>
    </source>
</evidence>
<protein>
    <submittedName>
        <fullName evidence="13">Response regulator transcription factor</fullName>
    </submittedName>
</protein>
<dbReference type="Gene3D" id="1.10.10.10">
    <property type="entry name" value="Winged helix-like DNA-binding domain superfamily/Winged helix DNA-binding domain"/>
    <property type="match status" value="1"/>
</dbReference>
<evidence type="ECO:0000259" key="11">
    <source>
        <dbReference type="PROSITE" id="PS50110"/>
    </source>
</evidence>
<reference evidence="13 14" key="1">
    <citation type="submission" date="2022-04" db="EMBL/GenBank/DDBJ databases">
        <title>Gracilibacillus sp. isolated from saltern.</title>
        <authorList>
            <person name="Won M."/>
            <person name="Lee C.-M."/>
            <person name="Woen H.-Y."/>
            <person name="Kwon S.-W."/>
        </authorList>
    </citation>
    <scope>NUCLEOTIDE SEQUENCE [LARGE SCALE GENOMIC DNA]</scope>
    <source>
        <strain evidence="13 14">SSPM10-3</strain>
    </source>
</reference>
<keyword evidence="8" id="KW-0804">Transcription</keyword>
<dbReference type="CDD" id="cd17574">
    <property type="entry name" value="REC_OmpR"/>
    <property type="match status" value="1"/>
</dbReference>
<gene>
    <name evidence="13" type="ORF">MUN87_15330</name>
</gene>
<dbReference type="InterPro" id="IPR001789">
    <property type="entry name" value="Sig_transdc_resp-reg_receiver"/>
</dbReference>
<evidence type="ECO:0000256" key="8">
    <source>
        <dbReference type="ARBA" id="ARBA00023163"/>
    </source>
</evidence>
<dbReference type="InterPro" id="IPR011006">
    <property type="entry name" value="CheY-like_superfamily"/>
</dbReference>
<comment type="subcellular location">
    <subcellularLocation>
        <location evidence="1">Cytoplasm</location>
    </subcellularLocation>
</comment>
<evidence type="ECO:0000256" key="4">
    <source>
        <dbReference type="ARBA" id="ARBA00023012"/>
    </source>
</evidence>
<dbReference type="Pfam" id="PF00486">
    <property type="entry name" value="Trans_reg_C"/>
    <property type="match status" value="1"/>
</dbReference>
<dbReference type="RefSeq" id="WP_244741430.1">
    <property type="nucleotide sequence ID" value="NZ_CP095071.1"/>
</dbReference>
<feature type="modified residue" description="4-aspartylphosphate" evidence="9">
    <location>
        <position position="54"/>
    </location>
</feature>
<feature type="DNA-binding region" description="OmpR/PhoB-type" evidence="10">
    <location>
        <begin position="126"/>
        <end position="224"/>
    </location>
</feature>
<dbReference type="SMART" id="SM00862">
    <property type="entry name" value="Trans_reg_C"/>
    <property type="match status" value="1"/>
</dbReference>
<keyword evidence="14" id="KW-1185">Reference proteome</keyword>
<evidence type="ECO:0000256" key="6">
    <source>
        <dbReference type="ARBA" id="ARBA00023125"/>
    </source>
</evidence>
<dbReference type="SUPFAM" id="SSF52172">
    <property type="entry name" value="CheY-like"/>
    <property type="match status" value="1"/>
</dbReference>
<name>A0ABY4GJA5_9BACI</name>